<comment type="caution">
    <text evidence="2">The sequence shown here is derived from an EMBL/GenBank/DDBJ whole genome shotgun (WGS) entry which is preliminary data.</text>
</comment>
<keyword evidence="3" id="KW-1185">Reference proteome</keyword>
<proteinExistence type="predicted"/>
<reference evidence="2 3" key="1">
    <citation type="submission" date="2020-05" db="EMBL/GenBank/DDBJ databases">
        <title>WGS assembly of Panicum virgatum.</title>
        <authorList>
            <person name="Lovell J.T."/>
            <person name="Jenkins J."/>
            <person name="Shu S."/>
            <person name="Juenger T.E."/>
            <person name="Schmutz J."/>
        </authorList>
    </citation>
    <scope>NUCLEOTIDE SEQUENCE [LARGE SCALE GENOMIC DNA]</scope>
    <source>
        <strain evidence="3">cv. AP13</strain>
    </source>
</reference>
<evidence type="ECO:0000313" key="3">
    <source>
        <dbReference type="Proteomes" id="UP000823388"/>
    </source>
</evidence>
<sequence length="155" mass="17015">MRAAPTSATHVVRRYSRPPCDAPPRCRQRGRGRAQTARREESSCPTPATALLGPEHASARAIARVHASAARVRPERRRTSAAAEEGLHRPHASATASRPSELCRRGAPSRRRRPPCAHPIPIHSSLCAAYPRTDYNIRVIPEDELLQVQLATADD</sequence>
<organism evidence="2 3">
    <name type="scientific">Panicum virgatum</name>
    <name type="common">Blackwell switchgrass</name>
    <dbReference type="NCBI Taxonomy" id="38727"/>
    <lineage>
        <taxon>Eukaryota</taxon>
        <taxon>Viridiplantae</taxon>
        <taxon>Streptophyta</taxon>
        <taxon>Embryophyta</taxon>
        <taxon>Tracheophyta</taxon>
        <taxon>Spermatophyta</taxon>
        <taxon>Magnoliopsida</taxon>
        <taxon>Liliopsida</taxon>
        <taxon>Poales</taxon>
        <taxon>Poaceae</taxon>
        <taxon>PACMAD clade</taxon>
        <taxon>Panicoideae</taxon>
        <taxon>Panicodae</taxon>
        <taxon>Paniceae</taxon>
        <taxon>Panicinae</taxon>
        <taxon>Panicum</taxon>
        <taxon>Panicum sect. Hiantes</taxon>
    </lineage>
</organism>
<accession>A0A8T0UGF7</accession>
<protein>
    <submittedName>
        <fullName evidence="2">Uncharacterized protein</fullName>
    </submittedName>
</protein>
<evidence type="ECO:0000256" key="1">
    <source>
        <dbReference type="SAM" id="MobiDB-lite"/>
    </source>
</evidence>
<dbReference type="EMBL" id="CM029042">
    <property type="protein sequence ID" value="KAG2621138.1"/>
    <property type="molecule type" value="Genomic_DNA"/>
</dbReference>
<evidence type="ECO:0000313" key="2">
    <source>
        <dbReference type="EMBL" id="KAG2621138.1"/>
    </source>
</evidence>
<gene>
    <name evidence="2" type="ORF">PVAP13_3NG220826</name>
</gene>
<dbReference type="AlphaFoldDB" id="A0A8T0UGF7"/>
<feature type="region of interest" description="Disordered" evidence="1">
    <location>
        <begin position="1"/>
        <end position="118"/>
    </location>
</feature>
<feature type="compositionally biased region" description="Low complexity" evidence="1">
    <location>
        <begin position="59"/>
        <end position="71"/>
    </location>
</feature>
<dbReference type="Proteomes" id="UP000823388">
    <property type="component" value="Chromosome 3N"/>
</dbReference>
<name>A0A8T0UGF7_PANVG</name>